<protein>
    <submittedName>
        <fullName evidence="1">TrpR-like protein, YerC/YecD</fullName>
    </submittedName>
</protein>
<dbReference type="InterPro" id="IPR013368">
    <property type="entry name" value="YecD_YerC"/>
</dbReference>
<dbReference type="PANTHER" id="PTHR40080">
    <property type="entry name" value="LMO1763 PROTEIN"/>
    <property type="match status" value="1"/>
</dbReference>
<organism evidence="1 2">
    <name type="scientific">Merdimmobilis hominis</name>
    <dbReference type="NCBI Taxonomy" id="2897707"/>
    <lineage>
        <taxon>Bacteria</taxon>
        <taxon>Bacillati</taxon>
        <taxon>Bacillota</taxon>
        <taxon>Clostridia</taxon>
        <taxon>Eubacteriales</taxon>
        <taxon>Oscillospiraceae</taxon>
        <taxon>Merdimmobilis</taxon>
    </lineage>
</organism>
<dbReference type="GO" id="GO:0043565">
    <property type="term" value="F:sequence-specific DNA binding"/>
    <property type="evidence" value="ECO:0007669"/>
    <property type="project" value="InterPro"/>
</dbReference>
<evidence type="ECO:0000313" key="2">
    <source>
        <dbReference type="Proteomes" id="UP000774750"/>
    </source>
</evidence>
<gene>
    <name evidence="1" type="ORF">H6A12_00300</name>
</gene>
<dbReference type="NCBIfam" id="TIGR02531">
    <property type="entry name" value="yecD_yerC"/>
    <property type="match status" value="1"/>
</dbReference>
<dbReference type="RefSeq" id="WP_204443516.1">
    <property type="nucleotide sequence ID" value="NZ_JACJKY010000001.1"/>
</dbReference>
<comment type="caution">
    <text evidence="1">The sequence shown here is derived from an EMBL/GenBank/DDBJ whole genome shotgun (WGS) entry which is preliminary data.</text>
</comment>
<dbReference type="EMBL" id="JACJKY010000001">
    <property type="protein sequence ID" value="MBM6919610.1"/>
    <property type="molecule type" value="Genomic_DNA"/>
</dbReference>
<proteinExistence type="predicted"/>
<dbReference type="SUPFAM" id="SSF48295">
    <property type="entry name" value="TrpR-like"/>
    <property type="match status" value="1"/>
</dbReference>
<name>A0A938X4G2_9FIRM</name>
<dbReference type="Pfam" id="PF01371">
    <property type="entry name" value="Trp_repressor"/>
    <property type="match status" value="1"/>
</dbReference>
<reference evidence="1" key="2">
    <citation type="journal article" date="2021" name="Sci. Rep.">
        <title>The distribution of antibiotic resistance genes in chicken gut microbiota commensals.</title>
        <authorList>
            <person name="Juricova H."/>
            <person name="Matiasovicova J."/>
            <person name="Kubasova T."/>
            <person name="Cejkova D."/>
            <person name="Rychlik I."/>
        </authorList>
    </citation>
    <scope>NUCLEOTIDE SEQUENCE</scope>
    <source>
        <strain evidence="1">An559</strain>
    </source>
</reference>
<accession>A0A938X4G2</accession>
<dbReference type="PANTHER" id="PTHR40080:SF1">
    <property type="entry name" value="TRPR-LIKE PROTEIN YERC_YECD"/>
    <property type="match status" value="1"/>
</dbReference>
<evidence type="ECO:0000313" key="1">
    <source>
        <dbReference type="EMBL" id="MBM6919610.1"/>
    </source>
</evidence>
<sequence length="96" mass="11194">MNNKLKEKNFDFLMEAILALKTKEECYDFFEDLCTIPELKAMSQRLQVAKMLSENRVYSDIVKETGASTATISRVNRSLIYGKEGYEIVFKRLEEQ</sequence>
<dbReference type="Proteomes" id="UP000774750">
    <property type="component" value="Unassembled WGS sequence"/>
</dbReference>
<dbReference type="PIRSF" id="PIRSF012508">
    <property type="entry name" value="YerC"/>
    <property type="match status" value="1"/>
</dbReference>
<dbReference type="InterPro" id="IPR010921">
    <property type="entry name" value="Trp_repressor/repl_initiator"/>
</dbReference>
<reference evidence="1" key="1">
    <citation type="submission" date="2020-08" db="EMBL/GenBank/DDBJ databases">
        <authorList>
            <person name="Cejkova D."/>
            <person name="Kubasova T."/>
            <person name="Jahodarova E."/>
            <person name="Rychlik I."/>
        </authorList>
    </citation>
    <scope>NUCLEOTIDE SEQUENCE</scope>
    <source>
        <strain evidence="1">An559</strain>
    </source>
</reference>
<dbReference type="InterPro" id="IPR000831">
    <property type="entry name" value="Trp_repress"/>
</dbReference>
<dbReference type="GO" id="GO:0003700">
    <property type="term" value="F:DNA-binding transcription factor activity"/>
    <property type="evidence" value="ECO:0007669"/>
    <property type="project" value="InterPro"/>
</dbReference>
<dbReference type="InterPro" id="IPR038116">
    <property type="entry name" value="TrpR-like_sf"/>
</dbReference>
<keyword evidence="2" id="KW-1185">Reference proteome</keyword>
<dbReference type="Gene3D" id="1.10.1270.10">
    <property type="entry name" value="TrpR-like"/>
    <property type="match status" value="1"/>
</dbReference>
<dbReference type="AlphaFoldDB" id="A0A938X4G2"/>